<evidence type="ECO:0000259" key="2">
    <source>
        <dbReference type="Pfam" id="PF25070"/>
    </source>
</evidence>
<dbReference type="PANTHER" id="PTHR37735:SF1">
    <property type="entry name" value="OS08G0567000 PROTEIN"/>
    <property type="match status" value="1"/>
</dbReference>
<keyword evidence="4" id="KW-1185">Reference proteome</keyword>
<evidence type="ECO:0000256" key="1">
    <source>
        <dbReference type="SAM" id="SignalP"/>
    </source>
</evidence>
<accession>A0A7J0F2T5</accession>
<dbReference type="PANTHER" id="PTHR37735">
    <property type="entry name" value="OS08G0567000 PROTEIN"/>
    <property type="match status" value="1"/>
</dbReference>
<organism evidence="3 4">
    <name type="scientific">Actinidia rufa</name>
    <dbReference type="NCBI Taxonomy" id="165716"/>
    <lineage>
        <taxon>Eukaryota</taxon>
        <taxon>Viridiplantae</taxon>
        <taxon>Streptophyta</taxon>
        <taxon>Embryophyta</taxon>
        <taxon>Tracheophyta</taxon>
        <taxon>Spermatophyta</taxon>
        <taxon>Magnoliopsida</taxon>
        <taxon>eudicotyledons</taxon>
        <taxon>Gunneridae</taxon>
        <taxon>Pentapetalae</taxon>
        <taxon>asterids</taxon>
        <taxon>Ericales</taxon>
        <taxon>Actinidiaceae</taxon>
        <taxon>Actinidia</taxon>
    </lineage>
</organism>
<dbReference type="GO" id="GO:0012505">
    <property type="term" value="C:endomembrane system"/>
    <property type="evidence" value="ECO:0007669"/>
    <property type="project" value="TreeGrafter"/>
</dbReference>
<keyword evidence="1" id="KW-0732">Signal</keyword>
<reference evidence="3 4" key="1">
    <citation type="submission" date="2019-07" db="EMBL/GenBank/DDBJ databases">
        <title>De Novo Assembly of kiwifruit Actinidia rufa.</title>
        <authorList>
            <person name="Sugita-Konishi S."/>
            <person name="Sato K."/>
            <person name="Mori E."/>
            <person name="Abe Y."/>
            <person name="Kisaki G."/>
            <person name="Hamano K."/>
            <person name="Suezawa K."/>
            <person name="Otani M."/>
            <person name="Fukuda T."/>
            <person name="Manabe T."/>
            <person name="Gomi K."/>
            <person name="Tabuchi M."/>
            <person name="Akimitsu K."/>
            <person name="Kataoka I."/>
        </authorList>
    </citation>
    <scope>NUCLEOTIDE SEQUENCE [LARGE SCALE GENOMIC DNA]</scope>
    <source>
        <strain evidence="4">cv. Fuchu</strain>
    </source>
</reference>
<dbReference type="AlphaFoldDB" id="A0A7J0F2T5"/>
<proteinExistence type="predicted"/>
<comment type="caution">
    <text evidence="3">The sequence shown here is derived from an EMBL/GenBank/DDBJ whole genome shotgun (WGS) entry which is preliminary data.</text>
</comment>
<dbReference type="InterPro" id="IPR056696">
    <property type="entry name" value="DUF7794"/>
</dbReference>
<dbReference type="OrthoDB" id="1928130at2759"/>
<gene>
    <name evidence="3" type="ORF">Acr_08g0013290</name>
</gene>
<dbReference type="EMBL" id="BJWL01000008">
    <property type="protein sequence ID" value="GFY92933.1"/>
    <property type="molecule type" value="Genomic_DNA"/>
</dbReference>
<feature type="chain" id="PRO_5029450801" evidence="1">
    <location>
        <begin position="23"/>
        <end position="135"/>
    </location>
</feature>
<evidence type="ECO:0000313" key="3">
    <source>
        <dbReference type="EMBL" id="GFY92933.1"/>
    </source>
</evidence>
<protein>
    <submittedName>
        <fullName evidence="3">Putative type 1 membrane protein</fullName>
    </submittedName>
</protein>
<name>A0A7J0F2T5_9ERIC</name>
<feature type="domain" description="DUF7794" evidence="2">
    <location>
        <begin position="25"/>
        <end position="132"/>
    </location>
</feature>
<sequence>MDFRRSFCHLIILSLLCLQATADDTGYVRFLDSPVRQYFRPFSSDAVSESNSMLLPEVGAAVSVLLGFAPPATLSAASSSKLNEVLMPNPFDKPRAVFMLDVRGAEVNADSQVMDQSVYAVFSGALSRRVINGIN</sequence>
<dbReference type="Pfam" id="PF25070">
    <property type="entry name" value="DUF7794"/>
    <property type="match status" value="1"/>
</dbReference>
<feature type="signal peptide" evidence="1">
    <location>
        <begin position="1"/>
        <end position="22"/>
    </location>
</feature>
<dbReference type="Proteomes" id="UP000585474">
    <property type="component" value="Unassembled WGS sequence"/>
</dbReference>
<evidence type="ECO:0000313" key="4">
    <source>
        <dbReference type="Proteomes" id="UP000585474"/>
    </source>
</evidence>